<keyword evidence="4" id="KW-0411">Iron-sulfur</keyword>
<evidence type="ECO:0000313" key="6">
    <source>
        <dbReference type="EMBL" id="EEG77309.1"/>
    </source>
</evidence>
<dbReference type="InterPro" id="IPR001041">
    <property type="entry name" value="2Fe-2S_ferredoxin-type"/>
</dbReference>
<evidence type="ECO:0000256" key="3">
    <source>
        <dbReference type="ARBA" id="ARBA00023004"/>
    </source>
</evidence>
<evidence type="ECO:0000256" key="2">
    <source>
        <dbReference type="ARBA" id="ARBA00022723"/>
    </source>
</evidence>
<dbReference type="STRING" id="555088.DealDRAFT_1766"/>
<evidence type="ECO:0000256" key="1">
    <source>
        <dbReference type="ARBA" id="ARBA00022714"/>
    </source>
</evidence>
<comment type="caution">
    <text evidence="6">The sequence shown here is derived from an EMBL/GenBank/DDBJ whole genome shotgun (WGS) entry which is preliminary data.</text>
</comment>
<dbReference type="PANTHER" id="PTHR44379">
    <property type="entry name" value="OXIDOREDUCTASE WITH IRON-SULFUR SUBUNIT"/>
    <property type="match status" value="1"/>
</dbReference>
<dbReference type="InterPro" id="IPR036010">
    <property type="entry name" value="2Fe-2S_ferredoxin-like_sf"/>
</dbReference>
<reference evidence="6 7" key="1">
    <citation type="submission" date="2009-02" db="EMBL/GenBank/DDBJ databases">
        <title>Sequencing of the draft genome and assembly of Dethiobacter alkaliphilus AHT 1.</title>
        <authorList>
            <consortium name="US DOE Joint Genome Institute (JGI-PGF)"/>
            <person name="Lucas S."/>
            <person name="Copeland A."/>
            <person name="Lapidus A."/>
            <person name="Glavina del Rio T."/>
            <person name="Dalin E."/>
            <person name="Tice H."/>
            <person name="Bruce D."/>
            <person name="Goodwin L."/>
            <person name="Pitluck S."/>
            <person name="Larimer F."/>
            <person name="Land M.L."/>
            <person name="Hauser L."/>
            <person name="Muyzer G."/>
        </authorList>
    </citation>
    <scope>NUCLEOTIDE SEQUENCE [LARGE SCALE GENOMIC DNA]</scope>
    <source>
        <strain evidence="6 7">AHT 1</strain>
    </source>
</reference>
<dbReference type="eggNOG" id="COG2080">
    <property type="taxonomic scope" value="Bacteria"/>
</dbReference>
<accession>C0GH07</accession>
<keyword evidence="2" id="KW-0479">Metal-binding</keyword>
<evidence type="ECO:0000313" key="7">
    <source>
        <dbReference type="Proteomes" id="UP000006443"/>
    </source>
</evidence>
<name>C0GH07_DETAL</name>
<dbReference type="Proteomes" id="UP000006443">
    <property type="component" value="Unassembled WGS sequence"/>
</dbReference>
<dbReference type="InterPro" id="IPR012675">
    <property type="entry name" value="Beta-grasp_dom_sf"/>
</dbReference>
<dbReference type="Pfam" id="PF00111">
    <property type="entry name" value="Fer2"/>
    <property type="match status" value="1"/>
</dbReference>
<dbReference type="Gene3D" id="1.10.150.120">
    <property type="entry name" value="[2Fe-2S]-binding domain"/>
    <property type="match status" value="1"/>
</dbReference>
<dbReference type="EMBL" id="ACJM01000008">
    <property type="protein sequence ID" value="EEG77309.1"/>
    <property type="molecule type" value="Genomic_DNA"/>
</dbReference>
<proteinExistence type="predicted"/>
<dbReference type="AlphaFoldDB" id="C0GH07"/>
<keyword evidence="1" id="KW-0001">2Fe-2S</keyword>
<dbReference type="PROSITE" id="PS51085">
    <property type="entry name" value="2FE2S_FER_2"/>
    <property type="match status" value="1"/>
</dbReference>
<dbReference type="PANTHER" id="PTHR44379:SF8">
    <property type="entry name" value="XANTHINE DEHYDROGENASE IRON-SULFUR-BINDING SUBUNIT XDHC-RELATED"/>
    <property type="match status" value="1"/>
</dbReference>
<dbReference type="GO" id="GO:0051537">
    <property type="term" value="F:2 iron, 2 sulfur cluster binding"/>
    <property type="evidence" value="ECO:0007669"/>
    <property type="project" value="UniProtKB-KW"/>
</dbReference>
<organism evidence="6 7">
    <name type="scientific">Dethiobacter alkaliphilus AHT 1</name>
    <dbReference type="NCBI Taxonomy" id="555088"/>
    <lineage>
        <taxon>Bacteria</taxon>
        <taxon>Bacillati</taxon>
        <taxon>Bacillota</taxon>
        <taxon>Dethiobacteria</taxon>
        <taxon>Dethiobacterales</taxon>
        <taxon>Dethiobacteraceae</taxon>
        <taxon>Dethiobacter</taxon>
    </lineage>
</organism>
<sequence length="149" mass="16499">MQIEVILNGKEVVLDVKEDELLADTLRAHRLHSVRKGCNTTCCGLCTVWVDGRPVLSCATLSVRVQHKQITTMEGVSEDAEEFARILVSEGADQCGFCNPGFIMTVLAMKNELHNPTEEEIIHYLTGNLCRCTGYMGQLRAVKKYLGVA</sequence>
<protein>
    <submittedName>
        <fullName evidence="6">(2Fe-2S)-binding domain protein</fullName>
    </submittedName>
</protein>
<dbReference type="GO" id="GO:0046872">
    <property type="term" value="F:metal ion binding"/>
    <property type="evidence" value="ECO:0007669"/>
    <property type="project" value="UniProtKB-KW"/>
</dbReference>
<keyword evidence="3" id="KW-0408">Iron</keyword>
<dbReference type="Gene3D" id="3.10.20.30">
    <property type="match status" value="1"/>
</dbReference>
<dbReference type="Pfam" id="PF01799">
    <property type="entry name" value="Fer2_2"/>
    <property type="match status" value="1"/>
</dbReference>
<gene>
    <name evidence="6" type="ORF">DealDRAFT_1766</name>
</gene>
<dbReference type="CDD" id="cd00207">
    <property type="entry name" value="fer2"/>
    <property type="match status" value="1"/>
</dbReference>
<dbReference type="InterPro" id="IPR002888">
    <property type="entry name" value="2Fe-2S-bd"/>
</dbReference>
<dbReference type="InterPro" id="IPR036884">
    <property type="entry name" value="2Fe-2S-bd_dom_sf"/>
</dbReference>
<feature type="domain" description="2Fe-2S ferredoxin-type" evidence="5">
    <location>
        <begin position="1"/>
        <end position="76"/>
    </location>
</feature>
<dbReference type="SUPFAM" id="SSF54292">
    <property type="entry name" value="2Fe-2S ferredoxin-like"/>
    <property type="match status" value="1"/>
</dbReference>
<dbReference type="InterPro" id="IPR051452">
    <property type="entry name" value="Diverse_Oxidoreductases"/>
</dbReference>
<dbReference type="GO" id="GO:0016491">
    <property type="term" value="F:oxidoreductase activity"/>
    <property type="evidence" value="ECO:0007669"/>
    <property type="project" value="InterPro"/>
</dbReference>
<evidence type="ECO:0000259" key="5">
    <source>
        <dbReference type="PROSITE" id="PS51085"/>
    </source>
</evidence>
<dbReference type="RefSeq" id="WP_008516694.1">
    <property type="nucleotide sequence ID" value="NZ_ACJM01000008.1"/>
</dbReference>
<dbReference type="SUPFAM" id="SSF47741">
    <property type="entry name" value="CO dehydrogenase ISP C-domain like"/>
    <property type="match status" value="1"/>
</dbReference>
<keyword evidence="7" id="KW-1185">Reference proteome</keyword>
<evidence type="ECO:0000256" key="4">
    <source>
        <dbReference type="ARBA" id="ARBA00023014"/>
    </source>
</evidence>
<dbReference type="OrthoDB" id="9796880at2"/>